<evidence type="ECO:0000256" key="7">
    <source>
        <dbReference type="ARBA" id="ARBA00022771"/>
    </source>
</evidence>
<dbReference type="Gene3D" id="3.30.40.10">
    <property type="entry name" value="Zinc/RING finger domain, C3HC4 (zinc finger)"/>
    <property type="match status" value="1"/>
</dbReference>
<dbReference type="PROSITE" id="PS51873">
    <property type="entry name" value="TRIAD"/>
    <property type="match status" value="1"/>
</dbReference>
<evidence type="ECO:0000256" key="2">
    <source>
        <dbReference type="ARBA" id="ARBA00004906"/>
    </source>
</evidence>
<dbReference type="InterPro" id="IPR013083">
    <property type="entry name" value="Znf_RING/FYVE/PHD"/>
</dbReference>
<dbReference type="InterPro" id="IPR006575">
    <property type="entry name" value="RWD_dom"/>
</dbReference>
<dbReference type="InterPro" id="IPR001841">
    <property type="entry name" value="Znf_RING"/>
</dbReference>
<evidence type="ECO:0000256" key="8">
    <source>
        <dbReference type="ARBA" id="ARBA00022786"/>
    </source>
</evidence>
<dbReference type="PANTHER" id="PTHR11685">
    <property type="entry name" value="RBR FAMILY RING FINGER AND IBR DOMAIN-CONTAINING"/>
    <property type="match status" value="1"/>
</dbReference>
<comment type="similarity">
    <text evidence="10">Belongs to the RBR family. RNF14 subfamily.</text>
</comment>
<dbReference type="SMART" id="SM00591">
    <property type="entry name" value="RWD"/>
    <property type="match status" value="1"/>
</dbReference>
<evidence type="ECO:0000256" key="3">
    <source>
        <dbReference type="ARBA" id="ARBA00012251"/>
    </source>
</evidence>
<dbReference type="AlphaFoldDB" id="A0A2R5LL97"/>
<dbReference type="Pfam" id="PF05773">
    <property type="entry name" value="RWD"/>
    <property type="match status" value="1"/>
</dbReference>
<dbReference type="GO" id="GO:0016567">
    <property type="term" value="P:protein ubiquitination"/>
    <property type="evidence" value="ECO:0007669"/>
    <property type="project" value="InterPro"/>
</dbReference>
<reference evidence="15" key="1">
    <citation type="submission" date="2018-03" db="EMBL/GenBank/DDBJ databases">
        <title>The relapsing fever spirochete Borrelia turicatae persists in the highly oxidative environment of its soft-bodied tick vector.</title>
        <authorList>
            <person name="Bourret T.J."/>
            <person name="Boyle W.K."/>
            <person name="Valenzuela J.G."/>
            <person name="Oliveira F."/>
            <person name="Lopez J.E."/>
        </authorList>
    </citation>
    <scope>NUCLEOTIDE SEQUENCE</scope>
    <source>
        <strain evidence="15">Kansas strain/isolate</strain>
        <tissue evidence="15">Salivary glands</tissue>
    </source>
</reference>
<evidence type="ECO:0000256" key="5">
    <source>
        <dbReference type="ARBA" id="ARBA00022723"/>
    </source>
</evidence>
<keyword evidence="8" id="KW-0833">Ubl conjugation pathway</keyword>
<protein>
    <recommendedName>
        <fullName evidence="3">RBR-type E3 ubiquitin transferase</fullName>
        <ecNumber evidence="3">2.3.2.31</ecNumber>
    </recommendedName>
</protein>
<dbReference type="CDD" id="cd23820">
    <property type="entry name" value="RWD_RNF14"/>
    <property type="match status" value="1"/>
</dbReference>
<dbReference type="EMBL" id="GGLE01006146">
    <property type="protein sequence ID" value="MBY10272.1"/>
    <property type="molecule type" value="Transcribed_RNA"/>
</dbReference>
<dbReference type="InterPro" id="IPR031128">
    <property type="entry name" value="RNF14_RING-HC_Zfn"/>
</dbReference>
<evidence type="ECO:0000259" key="14">
    <source>
        <dbReference type="PROSITE" id="PS51873"/>
    </source>
</evidence>
<dbReference type="SMART" id="SM00184">
    <property type="entry name" value="RING"/>
    <property type="match status" value="2"/>
</dbReference>
<feature type="domain" description="RWD" evidence="13">
    <location>
        <begin position="9"/>
        <end position="138"/>
    </location>
</feature>
<evidence type="ECO:0000256" key="6">
    <source>
        <dbReference type="ARBA" id="ARBA00022737"/>
    </source>
</evidence>
<evidence type="ECO:0000259" key="12">
    <source>
        <dbReference type="PROSITE" id="PS50089"/>
    </source>
</evidence>
<dbReference type="Pfam" id="PF22191">
    <property type="entry name" value="IBR_1"/>
    <property type="match status" value="1"/>
</dbReference>
<evidence type="ECO:0000259" key="13">
    <source>
        <dbReference type="PROSITE" id="PS50908"/>
    </source>
</evidence>
<dbReference type="InterPro" id="IPR047548">
    <property type="entry name" value="Rcat_RBR_RNF14"/>
</dbReference>
<keyword evidence="4" id="KW-0808">Transferase</keyword>
<dbReference type="CDD" id="cd20341">
    <property type="entry name" value="BRcat_RBR_RNF14"/>
    <property type="match status" value="1"/>
</dbReference>
<evidence type="ECO:0000256" key="11">
    <source>
        <dbReference type="PROSITE-ProRule" id="PRU00175"/>
    </source>
</evidence>
<dbReference type="PROSITE" id="PS50089">
    <property type="entry name" value="ZF_RING_2"/>
    <property type="match status" value="1"/>
</dbReference>
<evidence type="ECO:0000256" key="9">
    <source>
        <dbReference type="ARBA" id="ARBA00022833"/>
    </source>
</evidence>
<comment type="catalytic activity">
    <reaction evidence="1">
        <text>[E2 ubiquitin-conjugating enzyme]-S-ubiquitinyl-L-cysteine + [acceptor protein]-L-lysine = [E2 ubiquitin-conjugating enzyme]-L-cysteine + [acceptor protein]-N(6)-ubiquitinyl-L-lysine.</text>
        <dbReference type="EC" id="2.3.2.31"/>
    </reaction>
</comment>
<dbReference type="FunFam" id="3.30.40.10:FF:000137">
    <property type="entry name" value="RanBP-type and C3HC4-type zinc finger-containing protein 1"/>
    <property type="match status" value="1"/>
</dbReference>
<dbReference type="SUPFAM" id="SSF54495">
    <property type="entry name" value="UBC-like"/>
    <property type="match status" value="1"/>
</dbReference>
<dbReference type="Gene3D" id="3.10.110.10">
    <property type="entry name" value="Ubiquitin Conjugating Enzyme"/>
    <property type="match status" value="1"/>
</dbReference>
<feature type="domain" description="RING-type" evidence="12">
    <location>
        <begin position="221"/>
        <end position="267"/>
    </location>
</feature>
<keyword evidence="5" id="KW-0479">Metal-binding</keyword>
<comment type="pathway">
    <text evidence="2">Protein modification; protein ubiquitination.</text>
</comment>
<dbReference type="SUPFAM" id="SSF57850">
    <property type="entry name" value="RING/U-box"/>
    <property type="match status" value="3"/>
</dbReference>
<keyword evidence="9" id="KW-0862">Zinc</keyword>
<dbReference type="Gene3D" id="1.20.120.1750">
    <property type="match status" value="1"/>
</dbReference>
<dbReference type="GO" id="GO:0061630">
    <property type="term" value="F:ubiquitin protein ligase activity"/>
    <property type="evidence" value="ECO:0007669"/>
    <property type="project" value="UniProtKB-EC"/>
</dbReference>
<dbReference type="InterPro" id="IPR016135">
    <property type="entry name" value="UBQ-conjugating_enzyme/RWD"/>
</dbReference>
<evidence type="ECO:0000256" key="1">
    <source>
        <dbReference type="ARBA" id="ARBA00001798"/>
    </source>
</evidence>
<keyword evidence="6" id="KW-0677">Repeat</keyword>
<dbReference type="InterPro" id="IPR002867">
    <property type="entry name" value="IBR_dom"/>
</dbReference>
<dbReference type="InterPro" id="IPR031127">
    <property type="entry name" value="E3_UB_ligase_RBR"/>
</dbReference>
<dbReference type="Gene3D" id="2.20.25.20">
    <property type="match status" value="1"/>
</dbReference>
<dbReference type="InterPro" id="IPR017907">
    <property type="entry name" value="Znf_RING_CS"/>
</dbReference>
<dbReference type="CDD" id="cd16628">
    <property type="entry name" value="RING-HC_RBR_RNF14"/>
    <property type="match status" value="1"/>
</dbReference>
<feature type="domain" description="RING-type" evidence="14">
    <location>
        <begin position="217"/>
        <end position="459"/>
    </location>
</feature>
<keyword evidence="7 11" id="KW-0863">Zinc-finger</keyword>
<dbReference type="PROSITE" id="PS00518">
    <property type="entry name" value="ZF_RING_1"/>
    <property type="match status" value="1"/>
</dbReference>
<accession>A0A2R5LL97</accession>
<dbReference type="GO" id="GO:0008270">
    <property type="term" value="F:zinc ion binding"/>
    <property type="evidence" value="ECO:0007669"/>
    <property type="project" value="UniProtKB-KW"/>
</dbReference>
<evidence type="ECO:0000256" key="4">
    <source>
        <dbReference type="ARBA" id="ARBA00022679"/>
    </source>
</evidence>
<evidence type="ECO:0000256" key="10">
    <source>
        <dbReference type="ARBA" id="ARBA00044508"/>
    </source>
</evidence>
<dbReference type="CDD" id="cd20354">
    <property type="entry name" value="Rcat_RBR_RNF14"/>
    <property type="match status" value="1"/>
</dbReference>
<dbReference type="InterPro" id="IPR044066">
    <property type="entry name" value="TRIAD_supradom"/>
</dbReference>
<organism evidence="15">
    <name type="scientific">Ornithodoros turicata</name>
    <dbReference type="NCBI Taxonomy" id="34597"/>
    <lineage>
        <taxon>Eukaryota</taxon>
        <taxon>Metazoa</taxon>
        <taxon>Ecdysozoa</taxon>
        <taxon>Arthropoda</taxon>
        <taxon>Chelicerata</taxon>
        <taxon>Arachnida</taxon>
        <taxon>Acari</taxon>
        <taxon>Parasitiformes</taxon>
        <taxon>Ixodida</taxon>
        <taxon>Ixodoidea</taxon>
        <taxon>Argasidae</taxon>
        <taxon>Ornithodorinae</taxon>
        <taxon>Ornithodoros</taxon>
    </lineage>
</organism>
<dbReference type="EC" id="2.3.2.31" evidence="3"/>
<dbReference type="PROSITE" id="PS50908">
    <property type="entry name" value="RWD"/>
    <property type="match status" value="1"/>
</dbReference>
<dbReference type="SMART" id="SM00647">
    <property type="entry name" value="IBR"/>
    <property type="match status" value="2"/>
</dbReference>
<dbReference type="Pfam" id="PF01485">
    <property type="entry name" value="IBR"/>
    <property type="match status" value="1"/>
</dbReference>
<proteinExistence type="inferred from homology"/>
<evidence type="ECO:0000313" key="15">
    <source>
        <dbReference type="EMBL" id="MBY10272.1"/>
    </source>
</evidence>
<sequence length="479" mass="55165">MGNTDEQQDEMLVLQSIYDSTVLTVEESEGFHCGTFLAQPTLPTPFTVIVPKLSNDGTYGNGKQEISLEHLPPICLKFELPKSYPSDSPPKFCLSCTWLTMQQLGILCKALDRLWHQDPYSVVLYRWMDFLQNEALCELRIEQRHSLGPLLLYLSKKKHYSARHASQPRLRLKQCLKYPGDAHYDDRAFKEQLDPSLLLCSLTDYNSKKKQDVFQQQWLHCQVCMNEKLGSQFLVFFGCNHYFCKECMSSFFRIQIESGSASFLRCPQEGCTSQASPPQVKELVGEALCNKYEAMLLSTYLDTLADLTYCPRLHCQCPVVLDPDLTLAECPSCHFVFCIYCKMVYHGVEPCRLKPDERREIRDRYVAATGTEKLEMERRYGKRTLQLLVVESLSQDWMNENSKKCPHCNVSIEKQDGCNKMTCWRCGTHFCWLCVTTLKSISNPYQHFNDPASPCFNKLFHGVEGLEEIDDVHDIGEFL</sequence>
<name>A0A2R5LL97_9ACAR</name>